<feature type="compositionally biased region" description="Basic and acidic residues" evidence="1">
    <location>
        <begin position="220"/>
        <end position="234"/>
    </location>
</feature>
<dbReference type="AlphaFoldDB" id="A0A7M7Q434"/>
<feature type="region of interest" description="Disordered" evidence="1">
    <location>
        <begin position="99"/>
        <end position="276"/>
    </location>
</feature>
<protein>
    <recommendedName>
        <fullName evidence="2">DUF4806 domain-containing protein</fullName>
    </recommendedName>
</protein>
<gene>
    <name evidence="3" type="primary">100678681</name>
</gene>
<reference evidence="3" key="1">
    <citation type="submission" date="2021-01" db="UniProtKB">
        <authorList>
            <consortium name="EnsemblMetazoa"/>
        </authorList>
    </citation>
    <scope>IDENTIFICATION</scope>
</reference>
<dbReference type="InterPro" id="IPR032071">
    <property type="entry name" value="DUF4806"/>
</dbReference>
<dbReference type="EnsemblMetazoa" id="XM_031925703">
    <property type="protein sequence ID" value="XP_031781563"/>
    <property type="gene ID" value="LOC116416645"/>
</dbReference>
<name>A0A7M7Q434_NASVI</name>
<dbReference type="PANTHER" id="PTHR34153:SF2">
    <property type="entry name" value="SI:CH211-262H13.3-RELATED"/>
    <property type="match status" value="1"/>
</dbReference>
<organism evidence="3 4">
    <name type="scientific">Nasonia vitripennis</name>
    <name type="common">Parasitic wasp</name>
    <dbReference type="NCBI Taxonomy" id="7425"/>
    <lineage>
        <taxon>Eukaryota</taxon>
        <taxon>Metazoa</taxon>
        <taxon>Ecdysozoa</taxon>
        <taxon>Arthropoda</taxon>
        <taxon>Hexapoda</taxon>
        <taxon>Insecta</taxon>
        <taxon>Pterygota</taxon>
        <taxon>Neoptera</taxon>
        <taxon>Endopterygota</taxon>
        <taxon>Hymenoptera</taxon>
        <taxon>Apocrita</taxon>
        <taxon>Proctotrupomorpha</taxon>
        <taxon>Chalcidoidea</taxon>
        <taxon>Pteromalidae</taxon>
        <taxon>Pteromalinae</taxon>
        <taxon>Nasonia</taxon>
    </lineage>
</organism>
<dbReference type="RefSeq" id="XP_003425443.3">
    <property type="nucleotide sequence ID" value="XM_003425395.4"/>
</dbReference>
<evidence type="ECO:0000256" key="1">
    <source>
        <dbReference type="SAM" id="MobiDB-lite"/>
    </source>
</evidence>
<accession>A0A7M7Q434</accession>
<dbReference type="Pfam" id="PF16064">
    <property type="entry name" value="DUF4806"/>
    <property type="match status" value="1"/>
</dbReference>
<proteinExistence type="predicted"/>
<feature type="compositionally biased region" description="Basic residues" evidence="1">
    <location>
        <begin position="101"/>
        <end position="111"/>
    </location>
</feature>
<keyword evidence="4" id="KW-1185">Reference proteome</keyword>
<dbReference type="InParanoid" id="A0A7M7Q434"/>
<feature type="compositionally biased region" description="Basic and acidic residues" evidence="1">
    <location>
        <begin position="132"/>
        <end position="158"/>
    </location>
</feature>
<dbReference type="KEGG" id="nvi:100678681"/>
<evidence type="ECO:0000259" key="2">
    <source>
        <dbReference type="Pfam" id="PF16064"/>
    </source>
</evidence>
<feature type="domain" description="DUF4806" evidence="2">
    <location>
        <begin position="354"/>
        <end position="430"/>
    </location>
</feature>
<sequence>MTTAKYKIVEFSDHSMSVVPTFWLHNHDKCCYWPPYKGQLKVDRAVIEMENPDKKKWSNYNVIKVRGQASDYQEALDNLKLLVTTSDADDIIKDASAYKSTRQKRARKKSKSSSEDSEKNTPEKRPVKRFKTIKENKTSDKQSKDHNSSDTFSEKNDSEIETPPQLNVNFQSQNDDGKEPSPLNIRSTSTILKDIANGIASRSNSPEITNPTNTAGVENETPKGRRYNEKEKDAVLSIGKDAVVANIEDRRTSKQTQESDGDQTPIKSRLPPRSSRVLTRDEEIENRYAKSISQIETKAGEDEGALNIAYFKEIIYLLSKQSTEIEEIKRQRFDSSKKCRSGKTKKFDWSTVLPFKDAGTFEAYSKKIEKDSEIEESLIELLKCLGGRDDRIKTNTIMEKIMTDSLGSKYSWKGQKGKEKLQDLKIAQVMLGTILQVTTETYTETDARGQIGSWLAGRKAKLDREKEKEQS</sequence>
<dbReference type="Proteomes" id="UP000002358">
    <property type="component" value="Unassembled WGS sequence"/>
</dbReference>
<dbReference type="PANTHER" id="PTHR34153">
    <property type="entry name" value="SI:CH211-262H13.3-RELATED-RELATED"/>
    <property type="match status" value="1"/>
</dbReference>
<feature type="compositionally biased region" description="Basic and acidic residues" evidence="1">
    <location>
        <begin position="112"/>
        <end position="125"/>
    </location>
</feature>
<feature type="compositionally biased region" description="Polar residues" evidence="1">
    <location>
        <begin position="164"/>
        <end position="174"/>
    </location>
</feature>
<evidence type="ECO:0000313" key="4">
    <source>
        <dbReference type="Proteomes" id="UP000002358"/>
    </source>
</evidence>
<evidence type="ECO:0000313" key="3">
    <source>
        <dbReference type="EnsemblMetazoa" id="XP_031781563"/>
    </source>
</evidence>
<dbReference type="OrthoDB" id="7541370at2759"/>
<dbReference type="OMA" id="TMQGAKP"/>
<feature type="compositionally biased region" description="Polar residues" evidence="1">
    <location>
        <begin position="200"/>
        <end position="216"/>
    </location>
</feature>